<feature type="compositionally biased region" description="Low complexity" evidence="6">
    <location>
        <begin position="205"/>
        <end position="214"/>
    </location>
</feature>
<comment type="subcellular location">
    <subcellularLocation>
        <location evidence="1">Nucleus</location>
    </subcellularLocation>
</comment>
<dbReference type="GeneID" id="98128480"/>
<protein>
    <recommendedName>
        <fullName evidence="9">Coiled-coil domain-containing protein 16</fullName>
    </recommendedName>
</protein>
<keyword evidence="4" id="KW-0862">Zinc</keyword>
<comment type="caution">
    <text evidence="7">The sequence shown here is derived from an EMBL/GenBank/DDBJ whole genome shotgun (WGS) entry which is preliminary data.</text>
</comment>
<feature type="compositionally biased region" description="Basic and acidic residues" evidence="6">
    <location>
        <begin position="232"/>
        <end position="241"/>
    </location>
</feature>
<feature type="region of interest" description="Disordered" evidence="6">
    <location>
        <begin position="287"/>
        <end position="358"/>
    </location>
</feature>
<proteinExistence type="predicted"/>
<reference evidence="7 8" key="1">
    <citation type="journal article" date="2024" name="Commun. Biol.">
        <title>Comparative genomic analysis of thermophilic fungi reveals convergent evolutionary adaptations and gene losses.</title>
        <authorList>
            <person name="Steindorff A.S."/>
            <person name="Aguilar-Pontes M.V."/>
            <person name="Robinson A.J."/>
            <person name="Andreopoulos B."/>
            <person name="LaButti K."/>
            <person name="Kuo A."/>
            <person name="Mondo S."/>
            <person name="Riley R."/>
            <person name="Otillar R."/>
            <person name="Haridas S."/>
            <person name="Lipzen A."/>
            <person name="Grimwood J."/>
            <person name="Schmutz J."/>
            <person name="Clum A."/>
            <person name="Reid I.D."/>
            <person name="Moisan M.C."/>
            <person name="Butler G."/>
            <person name="Nguyen T.T.M."/>
            <person name="Dewar K."/>
            <person name="Conant G."/>
            <person name="Drula E."/>
            <person name="Henrissat B."/>
            <person name="Hansel C."/>
            <person name="Singer S."/>
            <person name="Hutchinson M.I."/>
            <person name="de Vries R.P."/>
            <person name="Natvig D.O."/>
            <person name="Powell A.J."/>
            <person name="Tsang A."/>
            <person name="Grigoriev I.V."/>
        </authorList>
    </citation>
    <scope>NUCLEOTIDE SEQUENCE [LARGE SCALE GENOMIC DNA]</scope>
    <source>
        <strain evidence="7 8">ATCC 22073</strain>
    </source>
</reference>
<feature type="compositionally biased region" description="Acidic residues" evidence="6">
    <location>
        <begin position="79"/>
        <end position="89"/>
    </location>
</feature>
<keyword evidence="2" id="KW-0479">Metal-binding</keyword>
<evidence type="ECO:0000256" key="2">
    <source>
        <dbReference type="ARBA" id="ARBA00022723"/>
    </source>
</evidence>
<evidence type="ECO:0000256" key="4">
    <source>
        <dbReference type="ARBA" id="ARBA00022833"/>
    </source>
</evidence>
<feature type="compositionally biased region" description="Polar residues" evidence="6">
    <location>
        <begin position="55"/>
        <end position="67"/>
    </location>
</feature>
<dbReference type="RefSeq" id="XP_070863273.1">
    <property type="nucleotide sequence ID" value="XM_071013836.1"/>
</dbReference>
<organism evidence="7 8">
    <name type="scientific">Remersonia thermophila</name>
    <dbReference type="NCBI Taxonomy" id="72144"/>
    <lineage>
        <taxon>Eukaryota</taxon>
        <taxon>Fungi</taxon>
        <taxon>Dikarya</taxon>
        <taxon>Ascomycota</taxon>
        <taxon>Pezizomycotina</taxon>
        <taxon>Sordariomycetes</taxon>
        <taxon>Sordariomycetidae</taxon>
        <taxon>Sordariales</taxon>
        <taxon>Sordariales incertae sedis</taxon>
        <taxon>Remersonia</taxon>
    </lineage>
</organism>
<feature type="compositionally biased region" description="Acidic residues" evidence="6">
    <location>
        <begin position="334"/>
        <end position="351"/>
    </location>
</feature>
<dbReference type="EMBL" id="JAZGUE010000007">
    <property type="protein sequence ID" value="KAL2264546.1"/>
    <property type="molecule type" value="Genomic_DNA"/>
</dbReference>
<gene>
    <name evidence="7" type="ORF">VTJ83DRAFT_7056</name>
</gene>
<evidence type="ECO:0000313" key="7">
    <source>
        <dbReference type="EMBL" id="KAL2264546.1"/>
    </source>
</evidence>
<keyword evidence="3" id="KW-0863">Zinc-finger</keyword>
<accession>A0ABR4D3X4</accession>
<evidence type="ECO:0000256" key="5">
    <source>
        <dbReference type="ARBA" id="ARBA00023242"/>
    </source>
</evidence>
<evidence type="ECO:0000256" key="3">
    <source>
        <dbReference type="ARBA" id="ARBA00022771"/>
    </source>
</evidence>
<sequence>MADVRALLRQQRAARRVDHPHAAYTDTGKLLCAVCREPVRNESLWDAHLRSAGHRQQLQKLSQSSAPNGAARHAGFVDNGDDNDDDNDNDAQGTSHKRKHSTSDEDMANDGAPGSSSAAVPRKRTKPDDFPLSADEAGPSTATPSRKPESSQPAKPVTPPLRRVAGTPTVGVEMQIPSRPATPGPAGAPKPAAARSHPRLRRAARAPAAPPTAASTDAVISGPVLSAAELEAQAKSEEEARTRRRERAAAQIEDEREEAARALEAEFEVMEELEARARRLREKREALRAAALSAKAGGGTADGGAKGGGGDGGGGGGGGRAGGGARDGNADAKEEGDDDEEDDEDEDEDDWAGFRFRG</sequence>
<dbReference type="PANTHER" id="PTHR13278:SF0">
    <property type="entry name" value="ZINC FINGER PROTEIN 830"/>
    <property type="match status" value="1"/>
</dbReference>
<evidence type="ECO:0008006" key="9">
    <source>
        <dbReference type="Google" id="ProtNLM"/>
    </source>
</evidence>
<dbReference type="Proteomes" id="UP001600064">
    <property type="component" value="Unassembled WGS sequence"/>
</dbReference>
<keyword evidence="5" id="KW-0539">Nucleus</keyword>
<evidence type="ECO:0000313" key="8">
    <source>
        <dbReference type="Proteomes" id="UP001600064"/>
    </source>
</evidence>
<dbReference type="InterPro" id="IPR040050">
    <property type="entry name" value="ZNF830-like"/>
</dbReference>
<feature type="compositionally biased region" description="Gly residues" evidence="6">
    <location>
        <begin position="296"/>
        <end position="326"/>
    </location>
</feature>
<keyword evidence="8" id="KW-1185">Reference proteome</keyword>
<name>A0ABR4D3X4_9PEZI</name>
<feature type="region of interest" description="Disordered" evidence="6">
    <location>
        <begin position="55"/>
        <end position="258"/>
    </location>
</feature>
<evidence type="ECO:0000256" key="6">
    <source>
        <dbReference type="SAM" id="MobiDB-lite"/>
    </source>
</evidence>
<dbReference type="PANTHER" id="PTHR13278">
    <property type="entry name" value="ZINC FINGER PROTEIN 830"/>
    <property type="match status" value="1"/>
</dbReference>
<evidence type="ECO:0000256" key="1">
    <source>
        <dbReference type="ARBA" id="ARBA00004123"/>
    </source>
</evidence>